<name>A0A381X6J7_9ZZZZ</name>
<organism evidence="8">
    <name type="scientific">marine metagenome</name>
    <dbReference type="NCBI Taxonomy" id="408172"/>
    <lineage>
        <taxon>unclassified sequences</taxon>
        <taxon>metagenomes</taxon>
        <taxon>ecological metagenomes</taxon>
    </lineage>
</organism>
<feature type="non-terminal residue" evidence="8">
    <location>
        <position position="226"/>
    </location>
</feature>
<evidence type="ECO:0000256" key="1">
    <source>
        <dbReference type="ARBA" id="ARBA00004651"/>
    </source>
</evidence>
<keyword evidence="2" id="KW-1003">Cell membrane</keyword>
<gene>
    <name evidence="8" type="ORF">METZ01_LOCUS112985</name>
</gene>
<sequence>MAVKEKQTSYIRPILTQLVVLVLICLAVAFWQRDFLAEVYLRNQLTQVGWFINSGIFGLFLAGMVKLVRLFVSYSQEEQAINRLLANVDLAVEPESGLTGESIIVHRYRILRDLHQRRSPINHNALAATLLAHESSRNTFPKFIHNILILTGVFGTIVSLAIALFGASNMIVTASEAGSLGMVIHGMSAALSTTMTAILAYLFFGYFYLRLMDVQTHVISRVEEAT</sequence>
<dbReference type="AlphaFoldDB" id="A0A381X6J7"/>
<evidence type="ECO:0000259" key="7">
    <source>
        <dbReference type="Pfam" id="PF01618"/>
    </source>
</evidence>
<protein>
    <recommendedName>
        <fullName evidence="7">MotA/TolQ/ExbB proton channel domain-containing protein</fullName>
    </recommendedName>
</protein>
<evidence type="ECO:0000313" key="8">
    <source>
        <dbReference type="EMBL" id="SVA60131.1"/>
    </source>
</evidence>
<proteinExistence type="predicted"/>
<keyword evidence="4 6" id="KW-1133">Transmembrane helix</keyword>
<feature type="transmembrane region" description="Helical" evidence="6">
    <location>
        <begin position="187"/>
        <end position="209"/>
    </location>
</feature>
<feature type="transmembrane region" description="Helical" evidence="6">
    <location>
        <begin position="147"/>
        <end position="167"/>
    </location>
</feature>
<dbReference type="EMBL" id="UINC01014031">
    <property type="protein sequence ID" value="SVA60131.1"/>
    <property type="molecule type" value="Genomic_DNA"/>
</dbReference>
<dbReference type="Pfam" id="PF01618">
    <property type="entry name" value="MotA_ExbB"/>
    <property type="match status" value="1"/>
</dbReference>
<keyword evidence="3 6" id="KW-0812">Transmembrane</keyword>
<keyword evidence="5 6" id="KW-0472">Membrane</keyword>
<evidence type="ECO:0000256" key="6">
    <source>
        <dbReference type="SAM" id="Phobius"/>
    </source>
</evidence>
<feature type="domain" description="MotA/TolQ/ExbB proton channel" evidence="7">
    <location>
        <begin position="133"/>
        <end position="223"/>
    </location>
</feature>
<accession>A0A381X6J7</accession>
<dbReference type="InterPro" id="IPR002898">
    <property type="entry name" value="MotA_ExbB_proton_chnl"/>
</dbReference>
<feature type="transmembrane region" description="Helical" evidence="6">
    <location>
        <begin position="51"/>
        <end position="72"/>
    </location>
</feature>
<reference evidence="8" key="1">
    <citation type="submission" date="2018-05" db="EMBL/GenBank/DDBJ databases">
        <authorList>
            <person name="Lanie J.A."/>
            <person name="Ng W.-L."/>
            <person name="Kazmierczak K.M."/>
            <person name="Andrzejewski T.M."/>
            <person name="Davidsen T.M."/>
            <person name="Wayne K.J."/>
            <person name="Tettelin H."/>
            <person name="Glass J.I."/>
            <person name="Rusch D."/>
            <person name="Podicherti R."/>
            <person name="Tsui H.-C.T."/>
            <person name="Winkler M.E."/>
        </authorList>
    </citation>
    <scope>NUCLEOTIDE SEQUENCE</scope>
</reference>
<evidence type="ECO:0000256" key="2">
    <source>
        <dbReference type="ARBA" id="ARBA00022475"/>
    </source>
</evidence>
<evidence type="ECO:0000256" key="4">
    <source>
        <dbReference type="ARBA" id="ARBA00022989"/>
    </source>
</evidence>
<evidence type="ECO:0000256" key="5">
    <source>
        <dbReference type="ARBA" id="ARBA00023136"/>
    </source>
</evidence>
<comment type="subcellular location">
    <subcellularLocation>
        <location evidence="1">Cell membrane</location>
        <topology evidence="1">Multi-pass membrane protein</topology>
    </subcellularLocation>
</comment>
<feature type="transmembrane region" description="Helical" evidence="6">
    <location>
        <begin position="12"/>
        <end position="31"/>
    </location>
</feature>
<evidence type="ECO:0000256" key="3">
    <source>
        <dbReference type="ARBA" id="ARBA00022692"/>
    </source>
</evidence>